<dbReference type="SFLD" id="SFLDS00003">
    <property type="entry name" value="Haloacid_Dehalogenase"/>
    <property type="match status" value="1"/>
</dbReference>
<dbReference type="InterPro" id="IPR023214">
    <property type="entry name" value="HAD_sf"/>
</dbReference>
<reference evidence="2" key="1">
    <citation type="submission" date="2020-06" db="EMBL/GenBank/DDBJ databases">
        <title>Nostoc edaphicum CCNP1411 genome.</title>
        <authorList>
            <person name="Fidor A."/>
            <person name="Grabski M."/>
            <person name="Gawor J."/>
            <person name="Gromadka R."/>
            <person name="Wegrzyn G."/>
            <person name="Mazur-Marzec H."/>
        </authorList>
    </citation>
    <scope>NUCLEOTIDE SEQUENCE [LARGE SCALE GENOMIC DNA]</scope>
    <source>
        <strain evidence="2">CCNP1411</strain>
    </source>
</reference>
<dbReference type="InterPro" id="IPR023198">
    <property type="entry name" value="PGP-like_dom2"/>
</dbReference>
<organism evidence="1 2">
    <name type="scientific">Nostoc edaphicum CCNP1411</name>
    <dbReference type="NCBI Taxonomy" id="1472755"/>
    <lineage>
        <taxon>Bacteria</taxon>
        <taxon>Bacillati</taxon>
        <taxon>Cyanobacteriota</taxon>
        <taxon>Cyanophyceae</taxon>
        <taxon>Nostocales</taxon>
        <taxon>Nostocaceae</taxon>
        <taxon>Nostoc</taxon>
    </lineage>
</organism>
<dbReference type="InterPro" id="IPR036412">
    <property type="entry name" value="HAD-like_sf"/>
</dbReference>
<dbReference type="AlphaFoldDB" id="A0A7D7LBK1"/>
<evidence type="ECO:0000313" key="2">
    <source>
        <dbReference type="Proteomes" id="UP000514713"/>
    </source>
</evidence>
<dbReference type="Proteomes" id="UP000514713">
    <property type="component" value="Chromosome"/>
</dbReference>
<proteinExistence type="predicted"/>
<dbReference type="Pfam" id="PF06108">
    <property type="entry name" value="DUF952"/>
    <property type="match status" value="1"/>
</dbReference>
<gene>
    <name evidence="1" type="ORF">HUN01_15185</name>
</gene>
<dbReference type="SUPFAM" id="SSF56399">
    <property type="entry name" value="ADP-ribosylation"/>
    <property type="match status" value="1"/>
</dbReference>
<dbReference type="Gene3D" id="3.20.170.20">
    <property type="entry name" value="Protein of unknown function DUF952"/>
    <property type="match status" value="1"/>
</dbReference>
<dbReference type="KEGG" id="ned:HUN01_15185"/>
<sequence length="347" mass="39455">MQLVIFDIDGTLTNTYKVDEDCFKRAFALEFGIFGVHTNWSEYSYTTDSGITQEIFKEKLKRLPSDEELIRIKARFVSLLQEAYINNQDLFSEIPGSANVLAKLQLYPDWCVAIATGGWRESAKLKLQKANLEIEGIPLASANDALSREDIIKTAIIKAENLYQVEKFQKVVFIGDGVWDVKAAYQLSIAFIGIGNNILINIGATKVIQDFTNLDDFMTILQDAEIPRFSMNTILHITKRQQWQQAKNLGTYRADSLDSEGFIHCSKSTQILKVAKRFFDNQKELVLLFIDSEKVQAEIRYEPAEIGELFPHIYGELNIDAVYQVIDFEAGKDGLFELPQEVINLEL</sequence>
<dbReference type="InterPro" id="IPR009297">
    <property type="entry name" value="DUF952"/>
</dbReference>
<dbReference type="Gene3D" id="1.10.150.240">
    <property type="entry name" value="Putative phosphatase, domain 2"/>
    <property type="match status" value="1"/>
</dbReference>
<dbReference type="Gene3D" id="3.40.50.1000">
    <property type="entry name" value="HAD superfamily/HAD-like"/>
    <property type="match status" value="1"/>
</dbReference>
<name>A0A7D7LBK1_9NOSO</name>
<dbReference type="EMBL" id="CP054698">
    <property type="protein sequence ID" value="QMS88878.1"/>
    <property type="molecule type" value="Genomic_DNA"/>
</dbReference>
<dbReference type="SUPFAM" id="SSF56784">
    <property type="entry name" value="HAD-like"/>
    <property type="match status" value="1"/>
</dbReference>
<evidence type="ECO:0000313" key="1">
    <source>
        <dbReference type="EMBL" id="QMS88878.1"/>
    </source>
</evidence>
<keyword evidence="2" id="KW-1185">Reference proteome</keyword>
<protein>
    <submittedName>
        <fullName evidence="1">DUF952 domain-containing protein</fullName>
    </submittedName>
</protein>
<dbReference type="PANTHER" id="PTHR34129:SF1">
    <property type="entry name" value="DUF952 DOMAIN-CONTAINING PROTEIN"/>
    <property type="match status" value="1"/>
</dbReference>
<dbReference type="SFLD" id="SFLDG01129">
    <property type="entry name" value="C1.5:_HAD__Beta-PGM__Phosphata"/>
    <property type="match status" value="1"/>
</dbReference>
<dbReference type="Pfam" id="PF00702">
    <property type="entry name" value="Hydrolase"/>
    <property type="match status" value="1"/>
</dbReference>
<dbReference type="PANTHER" id="PTHR34129">
    <property type="entry name" value="BLR1139 PROTEIN"/>
    <property type="match status" value="1"/>
</dbReference>
<accession>A0A7D7LBK1</accession>